<protein>
    <recommendedName>
        <fullName evidence="4">Transcription factor domain-containing protein</fullName>
    </recommendedName>
</protein>
<sequence>MAPKSRAVQPDFVFLSYAPNQNRKSQAIQDTQRRAHAARKSHAIARQRRAVPETSSSDDGSSSASPESPSNQQLETASSNEILVGKSTEVVEETHTILLNDDHDERQPVFRNDQLQVWRSRNVSPNSPFLGQGNVDPFDAFAEKGLPPYVFKVLDIAADMKWGHLKPSVLNQRSNPLKRAWLRANMESPAVLHAMVYGMLVSLDSIQSPVDPTNTLGLKHQTFAMNLLQKELRTLGDGTPHQNLLLAVITLAAHGEPVRGQYIPPLGYPESPLAKTQNLHIYGQMRLAPEHTHAIFMILERLGGIEAVTLYGLRDTVEFCDLYFATRFGTSPRLPYRHPIYPLIPDIEYVPDSKAEHILLKSVRSLVTLPTLAFSESYMEVIGMACVLLAGLDQYLRETASAPSLPSLVRARSVFQHRLTSLQPVDMAVAVFDEQVREICRVTLLIFSNMVFFPLPHVSGVNTRLVTSLRHSISITGDEILLQNLEMMTWVLMIGGIAAFPTEHRSWFVSTFRHNLLWHANDWKEVEGILEAHLWWDYCCEDAGKIFWKEVHAAHRSTGLAGDEIVLPFYGPP</sequence>
<dbReference type="EMBL" id="JAVRRD010000028">
    <property type="protein sequence ID" value="KAK5046885.1"/>
    <property type="molecule type" value="Genomic_DNA"/>
</dbReference>
<feature type="compositionally biased region" description="Polar residues" evidence="1">
    <location>
        <begin position="18"/>
        <end position="30"/>
    </location>
</feature>
<evidence type="ECO:0000256" key="1">
    <source>
        <dbReference type="SAM" id="MobiDB-lite"/>
    </source>
</evidence>
<dbReference type="Proteomes" id="UP001358417">
    <property type="component" value="Unassembled WGS sequence"/>
</dbReference>
<feature type="compositionally biased region" description="Low complexity" evidence="1">
    <location>
        <begin position="55"/>
        <end position="70"/>
    </location>
</feature>
<feature type="compositionally biased region" description="Basic residues" evidence="1">
    <location>
        <begin position="34"/>
        <end position="49"/>
    </location>
</feature>
<dbReference type="AlphaFoldDB" id="A0AAV9MZ58"/>
<dbReference type="PANTHER" id="PTHR37540">
    <property type="entry name" value="TRANSCRIPTION FACTOR (ACR-2), PUTATIVE-RELATED-RELATED"/>
    <property type="match status" value="1"/>
</dbReference>
<dbReference type="PANTHER" id="PTHR37540:SF5">
    <property type="entry name" value="TRANSCRIPTION FACTOR DOMAIN-CONTAINING PROTEIN"/>
    <property type="match status" value="1"/>
</dbReference>
<dbReference type="RefSeq" id="XP_064702458.1">
    <property type="nucleotide sequence ID" value="XM_064850792.1"/>
</dbReference>
<proteinExistence type="predicted"/>
<keyword evidence="3" id="KW-1185">Reference proteome</keyword>
<feature type="compositionally biased region" description="Polar residues" evidence="1">
    <location>
        <begin position="71"/>
        <end position="81"/>
    </location>
</feature>
<organism evidence="2 3">
    <name type="scientific">Exophiala bonariae</name>
    <dbReference type="NCBI Taxonomy" id="1690606"/>
    <lineage>
        <taxon>Eukaryota</taxon>
        <taxon>Fungi</taxon>
        <taxon>Dikarya</taxon>
        <taxon>Ascomycota</taxon>
        <taxon>Pezizomycotina</taxon>
        <taxon>Eurotiomycetes</taxon>
        <taxon>Chaetothyriomycetidae</taxon>
        <taxon>Chaetothyriales</taxon>
        <taxon>Herpotrichiellaceae</taxon>
        <taxon>Exophiala</taxon>
    </lineage>
</organism>
<evidence type="ECO:0000313" key="3">
    <source>
        <dbReference type="Proteomes" id="UP001358417"/>
    </source>
</evidence>
<dbReference type="GeneID" id="89975405"/>
<gene>
    <name evidence="2" type="ORF">LTR84_007239</name>
</gene>
<evidence type="ECO:0008006" key="4">
    <source>
        <dbReference type="Google" id="ProtNLM"/>
    </source>
</evidence>
<evidence type="ECO:0000313" key="2">
    <source>
        <dbReference type="EMBL" id="KAK5046885.1"/>
    </source>
</evidence>
<reference evidence="2 3" key="1">
    <citation type="submission" date="2023-08" db="EMBL/GenBank/DDBJ databases">
        <title>Black Yeasts Isolated from many extreme environments.</title>
        <authorList>
            <person name="Coleine C."/>
            <person name="Stajich J.E."/>
            <person name="Selbmann L."/>
        </authorList>
    </citation>
    <scope>NUCLEOTIDE SEQUENCE [LARGE SCALE GENOMIC DNA]</scope>
    <source>
        <strain evidence="2 3">CCFEE 5792</strain>
    </source>
</reference>
<comment type="caution">
    <text evidence="2">The sequence shown here is derived from an EMBL/GenBank/DDBJ whole genome shotgun (WGS) entry which is preliminary data.</text>
</comment>
<accession>A0AAV9MZ58</accession>
<name>A0AAV9MZ58_9EURO</name>
<feature type="region of interest" description="Disordered" evidence="1">
    <location>
        <begin position="17"/>
        <end position="84"/>
    </location>
</feature>